<feature type="domain" description="Histidine kinase/HSP90-like ATPase" evidence="2">
    <location>
        <begin position="18"/>
        <end position="116"/>
    </location>
</feature>
<organism evidence="3 4">
    <name type="scientific">Actinoplanes siamensis</name>
    <dbReference type="NCBI Taxonomy" id="1223317"/>
    <lineage>
        <taxon>Bacteria</taxon>
        <taxon>Bacillati</taxon>
        <taxon>Actinomycetota</taxon>
        <taxon>Actinomycetes</taxon>
        <taxon>Micromonosporales</taxon>
        <taxon>Micromonosporaceae</taxon>
        <taxon>Actinoplanes</taxon>
    </lineage>
</organism>
<dbReference type="Pfam" id="PF13581">
    <property type="entry name" value="HATPase_c_2"/>
    <property type="match status" value="1"/>
</dbReference>
<dbReference type="InterPro" id="IPR036890">
    <property type="entry name" value="HATPase_C_sf"/>
</dbReference>
<dbReference type="Gene3D" id="3.30.565.10">
    <property type="entry name" value="Histidine kinase-like ATPase, C-terminal domain"/>
    <property type="match status" value="1"/>
</dbReference>
<name>A0A919KBZ9_9ACTN</name>
<reference evidence="3" key="1">
    <citation type="submission" date="2021-01" db="EMBL/GenBank/DDBJ databases">
        <title>Whole genome shotgun sequence of Actinoplanes siamensis NBRC 109076.</title>
        <authorList>
            <person name="Komaki H."/>
            <person name="Tamura T."/>
        </authorList>
    </citation>
    <scope>NUCLEOTIDE SEQUENCE</scope>
    <source>
        <strain evidence="3">NBRC 109076</strain>
    </source>
</reference>
<dbReference type="InterPro" id="IPR050267">
    <property type="entry name" value="Anti-sigma-factor_SerPK"/>
</dbReference>
<accession>A0A919KBZ9</accession>
<protein>
    <recommendedName>
        <fullName evidence="2">Histidine kinase/HSP90-like ATPase domain-containing protein</fullName>
    </recommendedName>
</protein>
<dbReference type="SUPFAM" id="SSF55874">
    <property type="entry name" value="ATPase domain of HSP90 chaperone/DNA topoisomerase II/histidine kinase"/>
    <property type="match status" value="1"/>
</dbReference>
<proteinExistence type="predicted"/>
<comment type="caution">
    <text evidence="3">The sequence shown here is derived from an EMBL/GenBank/DDBJ whole genome shotgun (WGS) entry which is preliminary data.</text>
</comment>
<evidence type="ECO:0000259" key="2">
    <source>
        <dbReference type="Pfam" id="PF13581"/>
    </source>
</evidence>
<keyword evidence="1" id="KW-0723">Serine/threonine-protein kinase</keyword>
<evidence type="ECO:0000256" key="1">
    <source>
        <dbReference type="ARBA" id="ARBA00022527"/>
    </source>
</evidence>
<dbReference type="CDD" id="cd16936">
    <property type="entry name" value="HATPase_RsbW-like"/>
    <property type="match status" value="1"/>
</dbReference>
<dbReference type="PANTHER" id="PTHR35526">
    <property type="entry name" value="ANTI-SIGMA-F FACTOR RSBW-RELATED"/>
    <property type="match status" value="1"/>
</dbReference>
<evidence type="ECO:0000313" key="4">
    <source>
        <dbReference type="Proteomes" id="UP000629619"/>
    </source>
</evidence>
<keyword evidence="4" id="KW-1185">Reference proteome</keyword>
<dbReference type="EMBL" id="BOMW01000005">
    <property type="protein sequence ID" value="GIF02778.1"/>
    <property type="molecule type" value="Genomic_DNA"/>
</dbReference>
<keyword evidence="1" id="KW-0418">Kinase</keyword>
<dbReference type="AlphaFoldDB" id="A0A919KBZ9"/>
<dbReference type="Proteomes" id="UP000629619">
    <property type="component" value="Unassembled WGS sequence"/>
</dbReference>
<keyword evidence="1" id="KW-0808">Transferase</keyword>
<dbReference type="RefSeq" id="WP_203676476.1">
    <property type="nucleotide sequence ID" value="NZ_BOMW01000005.1"/>
</dbReference>
<gene>
    <name evidence="3" type="ORF">Asi03nite_03160</name>
</gene>
<sequence>MSGAGPATELIDRRFARDQITTLRRDVTLAARSAGLSGDRLNGFVLAIHELVTNAVRHGGGHGHLILRREAHLLSCDVTDHGPGLADSTPGLPGADSPGGRGLWLADQLSDALRLAVRADGLTASVLAYVDTTAAEPAPGDS</sequence>
<dbReference type="GO" id="GO:0004674">
    <property type="term" value="F:protein serine/threonine kinase activity"/>
    <property type="evidence" value="ECO:0007669"/>
    <property type="project" value="UniProtKB-KW"/>
</dbReference>
<evidence type="ECO:0000313" key="3">
    <source>
        <dbReference type="EMBL" id="GIF02778.1"/>
    </source>
</evidence>
<dbReference type="PANTHER" id="PTHR35526:SF3">
    <property type="entry name" value="ANTI-SIGMA-F FACTOR RSBW"/>
    <property type="match status" value="1"/>
</dbReference>
<dbReference type="InterPro" id="IPR003594">
    <property type="entry name" value="HATPase_dom"/>
</dbReference>